<keyword evidence="6" id="KW-0548">Nucleotidyltransferase</keyword>
<dbReference type="EC" id="2.7.7.19" evidence="6"/>
<dbReference type="PATRIC" id="fig|455.5.peg.662"/>
<keyword evidence="2" id="KW-0547">Nucleotide-binding</keyword>
<protein>
    <submittedName>
        <fullName evidence="6">Poly(A) polymerase</fullName>
        <ecNumber evidence="6">2.7.7.19</ecNumber>
    </submittedName>
</protein>
<dbReference type="GO" id="GO:0003723">
    <property type="term" value="F:RNA binding"/>
    <property type="evidence" value="ECO:0007669"/>
    <property type="project" value="UniProtKB-KW"/>
</dbReference>
<reference evidence="6 7" key="1">
    <citation type="submission" date="2015-11" db="EMBL/GenBank/DDBJ databases">
        <title>Genomic analysis of 38 Legionella species identifies large and diverse effector repertoires.</title>
        <authorList>
            <person name="Burstein D."/>
            <person name="Amaro F."/>
            <person name="Zusman T."/>
            <person name="Lifshitz Z."/>
            <person name="Cohen O."/>
            <person name="Gilbert J.A."/>
            <person name="Pupko T."/>
            <person name="Shuman H.A."/>
            <person name="Segal G."/>
        </authorList>
    </citation>
    <scope>NUCLEOTIDE SEQUENCE [LARGE SCALE GENOMIC DNA]</scope>
    <source>
        <strain evidence="6 7">JA-26-G1-E2</strain>
    </source>
</reference>
<dbReference type="InterPro" id="IPR032828">
    <property type="entry name" value="PolyA_RNA-bd"/>
</dbReference>
<dbReference type="SUPFAM" id="SSF81891">
    <property type="entry name" value="Poly A polymerase C-terminal region-like"/>
    <property type="match status" value="1"/>
</dbReference>
<dbReference type="SUPFAM" id="SSF81301">
    <property type="entry name" value="Nucleotidyltransferase"/>
    <property type="match status" value="1"/>
</dbReference>
<dbReference type="EMBL" id="LNYG01000012">
    <property type="protein sequence ID" value="KTD09275.1"/>
    <property type="molecule type" value="Genomic_DNA"/>
</dbReference>
<keyword evidence="3" id="KW-0694">RNA-binding</keyword>
<dbReference type="PANTHER" id="PTHR43051">
    <property type="entry name" value="POLYNUCLEOTIDE ADENYLYLTRANSFERASE FAMILY PROTEIN"/>
    <property type="match status" value="1"/>
</dbReference>
<dbReference type="GO" id="GO:0006396">
    <property type="term" value="P:RNA processing"/>
    <property type="evidence" value="ECO:0007669"/>
    <property type="project" value="InterPro"/>
</dbReference>
<feature type="domain" description="tRNA nucleotidyltransferase/poly(A) polymerase RNA and SrmB- binding" evidence="5">
    <location>
        <begin position="795"/>
        <end position="856"/>
    </location>
</feature>
<evidence type="ECO:0000256" key="2">
    <source>
        <dbReference type="ARBA" id="ARBA00022741"/>
    </source>
</evidence>
<dbReference type="PANTHER" id="PTHR43051:SF1">
    <property type="entry name" value="POLYNUCLEOTIDE ADENYLYLTRANSFERASE FAMILY PROTEIN"/>
    <property type="match status" value="1"/>
</dbReference>
<organism evidence="6 7">
    <name type="scientific">Legionella jamestowniensis</name>
    <dbReference type="NCBI Taxonomy" id="455"/>
    <lineage>
        <taxon>Bacteria</taxon>
        <taxon>Pseudomonadati</taxon>
        <taxon>Pseudomonadota</taxon>
        <taxon>Gammaproteobacteria</taxon>
        <taxon>Legionellales</taxon>
        <taxon>Legionellaceae</taxon>
        <taxon>Legionella</taxon>
    </lineage>
</organism>
<dbReference type="RefSeq" id="WP_058448684.1">
    <property type="nucleotide sequence ID" value="NZ_CAAAJF010000015.1"/>
</dbReference>
<sequence length="1023" mass="117884">MPRDRKKISVIPPELHDQSPKSLYASFRHLIEKEVKEFSKSPDFIQAYSLRHLIGKFERFLEEIKHDVHAIVGWLELGATFSTVDFRTFVMDEYSTKAYVKSKLYFEKALTLLNMPHFTELPHRTIILSIIKNGEFSYELNSNYMKFFNHLSGLANKKNSQNKQKDFLLKEISGEQTTKDLKEAVNRLLKNDKKIAIHFALKIVELYNKYFNQEEFIVLMDEQSKIVVDPVLRENDLRGVLISINLLSLIANIQVILDNFQLVIDAHYTDNEVNKLSNTIQNDSAKNALHIFSCYKTALNFLISVLSHRISVLDEGRTPSVEKQVADKVEEMLGMSVTDERKLLDENRKILIKELEKISPSYYKLSNAQTLYNERIKKYTKNLIRKEKIKKNHFSKKDSSIATFVDELYEDNAANAKPEESVQTPPESPQQKSPFDFYIEGEYFKAIQLYTKQLPKEINSDNALVAIKIMMSIGDCYKAHSEWERSLKHFKFSQQLRRSALKNYQKSLDLLNKEIPNLTVDNPEYHEWISHQKFANDAVNRLSELLHKGRSASKTMNSSPVECKSAKSKDAKNKKTITSFFQPATHTTKASNLKSSTIQETQSSAQPTYRQVKKTLQINSVVVEEIIKKHAEKNHQIYIVGGAVRDLLLERIPTDYDLISTATPDESKALINLEAIIVGKTSSVLKIIEDSDVRVEISPMREKIPTANQISVILDDGTLVTYTPTADLLKDAKHRDFSINTLVYDPINSTVIDPTGLGLDDLEKERLVCIDSPHDSFREDPIRMLRAVRYNTRYNFKIDLTILGAIKENGYLLETVHPGRLLKEITKLFFEENAQRNFDELHALNLLHYLFPEAAKCMKDSKNIVCQFLIKNMLAALDNDMGASLQDIPLLLAVMYWPIIAESLLNNKFNASYETFTNIVRVVDNTLLRLEKQWGLQTQAMNTIKLIWHTNLYKCLNQPDPYLANAYYSVDDLFIVEQFHQLMIMATNKTNETLFFSTMWSHKTNEQVDRVLPLADNTTSFYR</sequence>
<evidence type="ECO:0000256" key="3">
    <source>
        <dbReference type="RuleBase" id="RU003953"/>
    </source>
</evidence>
<dbReference type="STRING" id="455.Ljam_0625"/>
<dbReference type="Pfam" id="PF12627">
    <property type="entry name" value="PolyA_pol_RNAbd"/>
    <property type="match status" value="1"/>
</dbReference>
<dbReference type="AlphaFoldDB" id="A0A0W0UN20"/>
<gene>
    <name evidence="6" type="primary">pcnB_1</name>
    <name evidence="6" type="ORF">Ljam_0625</name>
</gene>
<dbReference type="SUPFAM" id="SSF48452">
    <property type="entry name" value="TPR-like"/>
    <property type="match status" value="1"/>
</dbReference>
<dbReference type="InterPro" id="IPR011990">
    <property type="entry name" value="TPR-like_helical_dom_sf"/>
</dbReference>
<comment type="caution">
    <text evidence="6">The sequence shown here is derived from an EMBL/GenBank/DDBJ whole genome shotgun (WGS) entry which is preliminary data.</text>
</comment>
<proteinExistence type="inferred from homology"/>
<dbReference type="InterPro" id="IPR052191">
    <property type="entry name" value="tRNA_ntf/polyA_polymerase_I"/>
</dbReference>
<evidence type="ECO:0000256" key="1">
    <source>
        <dbReference type="ARBA" id="ARBA00022679"/>
    </source>
</evidence>
<dbReference type="Gene3D" id="3.30.460.10">
    <property type="entry name" value="Beta Polymerase, domain 2"/>
    <property type="match status" value="1"/>
</dbReference>
<dbReference type="Gene3D" id="1.10.3090.10">
    <property type="entry name" value="cca-adding enzyme, domain 2"/>
    <property type="match status" value="1"/>
</dbReference>
<dbReference type="InterPro" id="IPR002646">
    <property type="entry name" value="PolA_pol_head_dom"/>
</dbReference>
<dbReference type="InterPro" id="IPR043519">
    <property type="entry name" value="NT_sf"/>
</dbReference>
<evidence type="ECO:0000259" key="5">
    <source>
        <dbReference type="Pfam" id="PF12627"/>
    </source>
</evidence>
<dbReference type="GO" id="GO:1990817">
    <property type="term" value="F:poly(A) RNA polymerase activity"/>
    <property type="evidence" value="ECO:0007669"/>
    <property type="project" value="UniProtKB-EC"/>
</dbReference>
<dbReference type="Proteomes" id="UP000054715">
    <property type="component" value="Unassembled WGS sequence"/>
</dbReference>
<evidence type="ECO:0000313" key="7">
    <source>
        <dbReference type="Proteomes" id="UP000054715"/>
    </source>
</evidence>
<evidence type="ECO:0000313" key="6">
    <source>
        <dbReference type="EMBL" id="KTD09275.1"/>
    </source>
</evidence>
<name>A0A0W0UN20_9GAMM</name>
<dbReference type="GO" id="GO:0000166">
    <property type="term" value="F:nucleotide binding"/>
    <property type="evidence" value="ECO:0007669"/>
    <property type="project" value="UniProtKB-KW"/>
</dbReference>
<accession>A0A0W0UN20</accession>
<comment type="similarity">
    <text evidence="3">Belongs to the tRNA nucleotidyltransferase/poly(A) polymerase family.</text>
</comment>
<evidence type="ECO:0000259" key="4">
    <source>
        <dbReference type="Pfam" id="PF01743"/>
    </source>
</evidence>
<dbReference type="OrthoDB" id="9805698at2"/>
<feature type="domain" description="Poly A polymerase head" evidence="4">
    <location>
        <begin position="637"/>
        <end position="767"/>
    </location>
</feature>
<dbReference type="Pfam" id="PF01743">
    <property type="entry name" value="PolyA_pol"/>
    <property type="match status" value="1"/>
</dbReference>
<keyword evidence="1 3" id="KW-0808">Transferase</keyword>